<accession>A0ABR3F0S9</accession>
<reference evidence="1 2" key="1">
    <citation type="submission" date="2024-02" db="EMBL/GenBank/DDBJ databases">
        <title>A draft genome for the cacao thread blight pathogen Marasmius crinis-equi.</title>
        <authorList>
            <person name="Cohen S.P."/>
            <person name="Baruah I.K."/>
            <person name="Amoako-Attah I."/>
            <person name="Bukari Y."/>
            <person name="Meinhardt L.W."/>
            <person name="Bailey B.A."/>
        </authorList>
    </citation>
    <scope>NUCLEOTIDE SEQUENCE [LARGE SCALE GENOMIC DNA]</scope>
    <source>
        <strain evidence="1 2">GH-76</strain>
    </source>
</reference>
<name>A0ABR3F0S9_9AGAR</name>
<dbReference type="EMBL" id="JBAHYK010001255">
    <property type="protein sequence ID" value="KAL0568810.1"/>
    <property type="molecule type" value="Genomic_DNA"/>
</dbReference>
<proteinExistence type="predicted"/>
<gene>
    <name evidence="1" type="ORF">V5O48_013172</name>
</gene>
<sequence>MTPSRHLNVNTRTPECLMHIPPLSNSTLDHPNWTRPLPDSEDWVMNRGAHSAVKNLKPHIISSLNAPDSTNIDTKLQPRYLHSSVVQNTLYPSPNEIVRF</sequence>
<evidence type="ECO:0000313" key="1">
    <source>
        <dbReference type="EMBL" id="KAL0568810.1"/>
    </source>
</evidence>
<organism evidence="1 2">
    <name type="scientific">Marasmius crinis-equi</name>
    <dbReference type="NCBI Taxonomy" id="585013"/>
    <lineage>
        <taxon>Eukaryota</taxon>
        <taxon>Fungi</taxon>
        <taxon>Dikarya</taxon>
        <taxon>Basidiomycota</taxon>
        <taxon>Agaricomycotina</taxon>
        <taxon>Agaricomycetes</taxon>
        <taxon>Agaricomycetidae</taxon>
        <taxon>Agaricales</taxon>
        <taxon>Marasmiineae</taxon>
        <taxon>Marasmiaceae</taxon>
        <taxon>Marasmius</taxon>
    </lineage>
</organism>
<protein>
    <submittedName>
        <fullName evidence="1">Uncharacterized protein</fullName>
    </submittedName>
</protein>
<dbReference type="Proteomes" id="UP001465976">
    <property type="component" value="Unassembled WGS sequence"/>
</dbReference>
<comment type="caution">
    <text evidence="1">The sequence shown here is derived from an EMBL/GenBank/DDBJ whole genome shotgun (WGS) entry which is preliminary data.</text>
</comment>
<evidence type="ECO:0000313" key="2">
    <source>
        <dbReference type="Proteomes" id="UP001465976"/>
    </source>
</evidence>
<keyword evidence="2" id="KW-1185">Reference proteome</keyword>